<keyword evidence="2" id="KW-0472">Membrane</keyword>
<reference evidence="5 6" key="1">
    <citation type="journal article" date="2012" name="Science">
        <title>The Paleozoic origin of enzymatic lignin decomposition reconstructed from 31 fungal genomes.</title>
        <authorList>
            <person name="Floudas D."/>
            <person name="Binder M."/>
            <person name="Riley R."/>
            <person name="Barry K."/>
            <person name="Blanchette R.A."/>
            <person name="Henrissat B."/>
            <person name="Martinez A.T."/>
            <person name="Otillar R."/>
            <person name="Spatafora J.W."/>
            <person name="Yadav J.S."/>
            <person name="Aerts A."/>
            <person name="Benoit I."/>
            <person name="Boyd A."/>
            <person name="Carlson A."/>
            <person name="Copeland A."/>
            <person name="Coutinho P.M."/>
            <person name="de Vries R.P."/>
            <person name="Ferreira P."/>
            <person name="Findley K."/>
            <person name="Foster B."/>
            <person name="Gaskell J."/>
            <person name="Glotzer D."/>
            <person name="Gorecki P."/>
            <person name="Heitman J."/>
            <person name="Hesse C."/>
            <person name="Hori C."/>
            <person name="Igarashi K."/>
            <person name="Jurgens J.A."/>
            <person name="Kallen N."/>
            <person name="Kersten P."/>
            <person name="Kohler A."/>
            <person name="Kuees U."/>
            <person name="Kumar T.K.A."/>
            <person name="Kuo A."/>
            <person name="LaButti K."/>
            <person name="Larrondo L.F."/>
            <person name="Lindquist E."/>
            <person name="Ling A."/>
            <person name="Lombard V."/>
            <person name="Lucas S."/>
            <person name="Lundell T."/>
            <person name="Martin R."/>
            <person name="McLaughlin D.J."/>
            <person name="Morgenstern I."/>
            <person name="Morin E."/>
            <person name="Murat C."/>
            <person name="Nagy L.G."/>
            <person name="Nolan M."/>
            <person name="Ohm R.A."/>
            <person name="Patyshakuliyeva A."/>
            <person name="Rokas A."/>
            <person name="Ruiz-Duenas F.J."/>
            <person name="Sabat G."/>
            <person name="Salamov A."/>
            <person name="Samejima M."/>
            <person name="Schmutz J."/>
            <person name="Slot J.C."/>
            <person name="St John F."/>
            <person name="Stenlid J."/>
            <person name="Sun H."/>
            <person name="Sun S."/>
            <person name="Syed K."/>
            <person name="Tsang A."/>
            <person name="Wiebenga A."/>
            <person name="Young D."/>
            <person name="Pisabarro A."/>
            <person name="Eastwood D.C."/>
            <person name="Martin F."/>
            <person name="Cullen D."/>
            <person name="Grigoriev I.V."/>
            <person name="Hibbett D.S."/>
        </authorList>
    </citation>
    <scope>NUCLEOTIDE SEQUENCE [LARGE SCALE GENOMIC DNA]</scope>
    <source>
        <strain evidence="5 6">MD-104</strain>
    </source>
</reference>
<dbReference type="InterPro" id="IPR033433">
    <property type="entry name" value="GtaA_N"/>
</dbReference>
<keyword evidence="6" id="KW-1185">Reference proteome</keyword>
<feature type="transmembrane region" description="Helical" evidence="2">
    <location>
        <begin position="684"/>
        <end position="711"/>
    </location>
</feature>
<feature type="domain" description="Glutaminase A central" evidence="3">
    <location>
        <begin position="278"/>
        <end position="637"/>
    </location>
</feature>
<dbReference type="SUPFAM" id="SSF48208">
    <property type="entry name" value="Six-hairpin glycosidases"/>
    <property type="match status" value="1"/>
</dbReference>
<feature type="domain" description="Glutaminase A N-terminal" evidence="4">
    <location>
        <begin position="42"/>
        <end position="271"/>
    </location>
</feature>
<evidence type="ECO:0000256" key="2">
    <source>
        <dbReference type="SAM" id="Phobius"/>
    </source>
</evidence>
<dbReference type="InterPro" id="IPR008928">
    <property type="entry name" value="6-hairpin_glycosidase_sf"/>
</dbReference>
<feature type="region of interest" description="Disordered" evidence="1">
    <location>
        <begin position="760"/>
        <end position="811"/>
    </location>
</feature>
<dbReference type="Pfam" id="PF16335">
    <property type="entry name" value="GtaA_6_Hairpin"/>
    <property type="match status" value="1"/>
</dbReference>
<dbReference type="PANTHER" id="PTHR31987:SF1">
    <property type="entry name" value="GLUTAMINASE A"/>
    <property type="match status" value="1"/>
</dbReference>
<dbReference type="AlphaFoldDB" id="A0A2H3JX05"/>
<feature type="region of interest" description="Disordered" evidence="1">
    <location>
        <begin position="716"/>
        <end position="740"/>
    </location>
</feature>
<evidence type="ECO:0000313" key="5">
    <source>
        <dbReference type="EMBL" id="PCH43429.1"/>
    </source>
</evidence>
<proteinExistence type="predicted"/>
<evidence type="ECO:0000313" key="6">
    <source>
        <dbReference type="Proteomes" id="UP000218811"/>
    </source>
</evidence>
<gene>
    <name evidence="5" type="ORF">WOLCODRAFT_48742</name>
</gene>
<feature type="compositionally biased region" description="Low complexity" evidence="1">
    <location>
        <begin position="760"/>
        <end position="808"/>
    </location>
</feature>
<dbReference type="OMA" id="VEAYFAM"/>
<protein>
    <submittedName>
        <fullName evidence="5">DUF1793-domain-containing protein</fullName>
    </submittedName>
</protein>
<keyword evidence="2" id="KW-1133">Transmembrane helix</keyword>
<feature type="compositionally biased region" description="Basic and acidic residues" evidence="1">
    <location>
        <begin position="716"/>
        <end position="732"/>
    </location>
</feature>
<feature type="non-terminal residue" evidence="5">
    <location>
        <position position="834"/>
    </location>
</feature>
<accession>A0A2H3JX05</accession>
<evidence type="ECO:0000256" key="1">
    <source>
        <dbReference type="SAM" id="MobiDB-lite"/>
    </source>
</evidence>
<keyword evidence="2" id="KW-0812">Transmembrane</keyword>
<feature type="non-terminal residue" evidence="5">
    <location>
        <position position="1"/>
    </location>
</feature>
<dbReference type="EMBL" id="KB468146">
    <property type="protein sequence ID" value="PCH43429.1"/>
    <property type="molecule type" value="Genomic_DNA"/>
</dbReference>
<dbReference type="STRING" id="742152.A0A2H3JX05"/>
<dbReference type="InterPro" id="IPR032514">
    <property type="entry name" value="GtaA_central"/>
</dbReference>
<organism evidence="5 6">
    <name type="scientific">Wolfiporia cocos (strain MD-104)</name>
    <name type="common">Brown rot fungus</name>
    <dbReference type="NCBI Taxonomy" id="742152"/>
    <lineage>
        <taxon>Eukaryota</taxon>
        <taxon>Fungi</taxon>
        <taxon>Dikarya</taxon>
        <taxon>Basidiomycota</taxon>
        <taxon>Agaricomycotina</taxon>
        <taxon>Agaricomycetes</taxon>
        <taxon>Polyporales</taxon>
        <taxon>Phaeolaceae</taxon>
        <taxon>Wolfiporia</taxon>
    </lineage>
</organism>
<dbReference type="InterPro" id="IPR052743">
    <property type="entry name" value="Glutaminase_GtaA"/>
</dbReference>
<evidence type="ECO:0000259" key="3">
    <source>
        <dbReference type="Pfam" id="PF16335"/>
    </source>
</evidence>
<dbReference type="Proteomes" id="UP000218811">
    <property type="component" value="Unassembled WGS sequence"/>
</dbReference>
<dbReference type="GO" id="GO:0005975">
    <property type="term" value="P:carbohydrate metabolic process"/>
    <property type="evidence" value="ECO:0007669"/>
    <property type="project" value="InterPro"/>
</dbReference>
<dbReference type="Pfam" id="PF17168">
    <property type="entry name" value="DUF5127"/>
    <property type="match status" value="1"/>
</dbReference>
<dbReference type="OrthoDB" id="3918848at2759"/>
<dbReference type="PANTHER" id="PTHR31987">
    <property type="entry name" value="GLUTAMINASE A-RELATED"/>
    <property type="match status" value="1"/>
</dbReference>
<name>A0A2H3JX05_WOLCO</name>
<sequence length="834" mass="89514">LGWAGYITVNGTTYRWLGAAPGLSGVSPILEATLANVQVTPTRTIYSVIAGKMNLNITFLSPIEPSDWVRQSIPFSYISLEASSTDGEAYSVSVYSDITAEWLSGNRSAIATWSTRTTNQQNVYHEASLQNSTSFAEISDQAEDGNVIYAMSQGPGMTYQTGPAGTIRGVFQTNSSLTDSSDPNFRSIKDYPAFAFAVDLGLIKSTANPVVWALGYVRNPAIEYTTPTGESQLRYPYWATQYSSVSDVVNEVLGNFAAALSRATELDNRVIAATSNISTDYTDIVSLGARQAFAGIDITVTNDTDGAWDIKIFMKNIGTDRRVNPVEVMYAAYPMFLYFNSSFCNPLLSPLLEYAASSFYTLPYAASDLGTNYPIASGDNSTQQPGSDPQGVEQSANMLIMALAAARASGDGSLLAQYYPLLSNWTNYLVQNSEAPSNQYVESADGQFTTNMTNLAIKGIIGIQAMSEISKAVQEDTDSQKFATTASTYISTWKSLALSSNQQNILFAYGDSGSWGLMYNLYADLLLQTHLVDETIYQDQSAFYGRLIQNHNGSGKPLVSAIDKYFDMTTSDISTAWLMFTAATATNDTVRNQFISYVWDHASDNLTAGAFPDVYNVNSGAIIQGYASPAQGALFAPLALTVANTTIEIPATASTPSPSDTSCNLKPTLGEGGSHKGAFLASHMGAIVGGVVYVGGVGGLTCILLLGFFFWRRSHREGGTEKDSDPETHEADPFTYQPAPVIPAATITPSSISKMREYLGSQGQTQTQTLTAPAPVSDVSESVSVPTSTAPEPPSAASGDDAAMSSTDINGLRVEMENLRRAVQELRVDAPPEY</sequence>
<evidence type="ECO:0000259" key="4">
    <source>
        <dbReference type="Pfam" id="PF17168"/>
    </source>
</evidence>